<protein>
    <submittedName>
        <fullName evidence="2">S-adenosyl-L-methionine-dependent methyltransferase</fullName>
    </submittedName>
</protein>
<dbReference type="PANTHER" id="PTHR43861:SF3">
    <property type="entry name" value="PUTATIVE (AFU_ORTHOLOGUE AFUA_2G14390)-RELATED"/>
    <property type="match status" value="1"/>
</dbReference>
<organism evidence="2 3">
    <name type="scientific">Cucurbitaria berberidis CBS 394.84</name>
    <dbReference type="NCBI Taxonomy" id="1168544"/>
    <lineage>
        <taxon>Eukaryota</taxon>
        <taxon>Fungi</taxon>
        <taxon>Dikarya</taxon>
        <taxon>Ascomycota</taxon>
        <taxon>Pezizomycotina</taxon>
        <taxon>Dothideomycetes</taxon>
        <taxon>Pleosporomycetidae</taxon>
        <taxon>Pleosporales</taxon>
        <taxon>Pleosporineae</taxon>
        <taxon>Cucurbitariaceae</taxon>
        <taxon>Cucurbitaria</taxon>
    </lineage>
</organism>
<dbReference type="EMBL" id="ML976615">
    <property type="protein sequence ID" value="KAF1846975.1"/>
    <property type="molecule type" value="Genomic_DNA"/>
</dbReference>
<evidence type="ECO:0000313" key="3">
    <source>
        <dbReference type="Proteomes" id="UP000800039"/>
    </source>
</evidence>
<dbReference type="SUPFAM" id="SSF53335">
    <property type="entry name" value="S-adenosyl-L-methionine-dependent methyltransferases"/>
    <property type="match status" value="1"/>
</dbReference>
<dbReference type="InterPro" id="IPR029063">
    <property type="entry name" value="SAM-dependent_MTases_sf"/>
</dbReference>
<dbReference type="GeneID" id="63855732"/>
<dbReference type="PANTHER" id="PTHR43861">
    <property type="entry name" value="TRANS-ACONITATE 2-METHYLTRANSFERASE-RELATED"/>
    <property type="match status" value="1"/>
</dbReference>
<dbReference type="Pfam" id="PF13489">
    <property type="entry name" value="Methyltransf_23"/>
    <property type="match status" value="1"/>
</dbReference>
<dbReference type="Proteomes" id="UP000800039">
    <property type="component" value="Unassembled WGS sequence"/>
</dbReference>
<dbReference type="GO" id="GO:0032259">
    <property type="term" value="P:methylation"/>
    <property type="evidence" value="ECO:0007669"/>
    <property type="project" value="UniProtKB-KW"/>
</dbReference>
<dbReference type="Gene3D" id="3.40.50.150">
    <property type="entry name" value="Vaccinia Virus protein VP39"/>
    <property type="match status" value="1"/>
</dbReference>
<evidence type="ECO:0000256" key="1">
    <source>
        <dbReference type="ARBA" id="ARBA00022679"/>
    </source>
</evidence>
<sequence length="251" mass="27414">MSSSQEINNARFNEEALIWDANKKHVDVVETAFEALQRYVPALKDGTSKKYDVLELGCGTGLLSFKLAPHVRSIVGIDTADGMINAFNAKLASLPDPSKPNLCAINHLLTSADSPALQGAAAALATQRGETSSPPYRFDLIVSHLTLHHIPSLPELFATLQDCLKHGGTIALSDFEDFGPEAKRFHPLKKRPGVERHGIQKENIEELLLGTGFNEVRVERLCAITKWAEAEDGKVAEDLEFPMLMCVGVKS</sequence>
<dbReference type="OrthoDB" id="66144at2759"/>
<keyword evidence="2" id="KW-0489">Methyltransferase</keyword>
<dbReference type="RefSeq" id="XP_040789538.1">
    <property type="nucleotide sequence ID" value="XM_040938476.1"/>
</dbReference>
<dbReference type="GO" id="GO:0008168">
    <property type="term" value="F:methyltransferase activity"/>
    <property type="evidence" value="ECO:0007669"/>
    <property type="project" value="UniProtKB-KW"/>
</dbReference>
<reference evidence="2" key="1">
    <citation type="submission" date="2020-01" db="EMBL/GenBank/DDBJ databases">
        <authorList>
            <consortium name="DOE Joint Genome Institute"/>
            <person name="Haridas S."/>
            <person name="Albert R."/>
            <person name="Binder M."/>
            <person name="Bloem J."/>
            <person name="Labutti K."/>
            <person name="Salamov A."/>
            <person name="Andreopoulos B."/>
            <person name="Baker S.E."/>
            <person name="Barry K."/>
            <person name="Bills G."/>
            <person name="Bluhm B.H."/>
            <person name="Cannon C."/>
            <person name="Castanera R."/>
            <person name="Culley D.E."/>
            <person name="Daum C."/>
            <person name="Ezra D."/>
            <person name="Gonzalez J.B."/>
            <person name="Henrissat B."/>
            <person name="Kuo A."/>
            <person name="Liang C."/>
            <person name="Lipzen A."/>
            <person name="Lutzoni F."/>
            <person name="Magnuson J."/>
            <person name="Mondo S."/>
            <person name="Nolan M."/>
            <person name="Ohm R."/>
            <person name="Pangilinan J."/>
            <person name="Park H.-J."/>
            <person name="Ramirez L."/>
            <person name="Alfaro M."/>
            <person name="Sun H."/>
            <person name="Tritt A."/>
            <person name="Yoshinaga Y."/>
            <person name="Zwiers L.-H."/>
            <person name="Turgeon B.G."/>
            <person name="Goodwin S.B."/>
            <person name="Spatafora J.W."/>
            <person name="Crous P.W."/>
            <person name="Grigoriev I.V."/>
        </authorList>
    </citation>
    <scope>NUCLEOTIDE SEQUENCE</scope>
    <source>
        <strain evidence="2">CBS 394.84</strain>
    </source>
</reference>
<name>A0A9P4GK08_9PLEO</name>
<keyword evidence="3" id="KW-1185">Reference proteome</keyword>
<keyword evidence="1" id="KW-0808">Transferase</keyword>
<gene>
    <name evidence="2" type="ORF">K460DRAFT_51093</name>
</gene>
<accession>A0A9P4GK08</accession>
<dbReference type="AlphaFoldDB" id="A0A9P4GK08"/>
<evidence type="ECO:0000313" key="2">
    <source>
        <dbReference type="EMBL" id="KAF1846975.1"/>
    </source>
</evidence>
<comment type="caution">
    <text evidence="2">The sequence shown here is derived from an EMBL/GenBank/DDBJ whole genome shotgun (WGS) entry which is preliminary data.</text>
</comment>
<dbReference type="CDD" id="cd02440">
    <property type="entry name" value="AdoMet_MTases"/>
    <property type="match status" value="1"/>
</dbReference>
<proteinExistence type="predicted"/>